<evidence type="ECO:0000313" key="2">
    <source>
        <dbReference type="Proteomes" id="UP001295684"/>
    </source>
</evidence>
<dbReference type="InterPro" id="IPR014541">
    <property type="entry name" value="Amdntrnsf_FN0238"/>
</dbReference>
<dbReference type="Gene3D" id="3.75.10.10">
    <property type="entry name" value="L-arginine/glycine Amidinotransferase, Chain A"/>
    <property type="match status" value="1"/>
</dbReference>
<dbReference type="Proteomes" id="UP001295684">
    <property type="component" value="Unassembled WGS sequence"/>
</dbReference>
<dbReference type="SUPFAM" id="SSF55909">
    <property type="entry name" value="Pentein"/>
    <property type="match status" value="1"/>
</dbReference>
<protein>
    <recommendedName>
        <fullName evidence="3">Amidinotransferase</fullName>
    </recommendedName>
</protein>
<dbReference type="Pfam" id="PF19420">
    <property type="entry name" value="DDAH_eukar"/>
    <property type="match status" value="1"/>
</dbReference>
<dbReference type="PANTHER" id="PTHR43224:SF1">
    <property type="entry name" value="AMIDINOTRANSFERASE"/>
    <property type="match status" value="1"/>
</dbReference>
<organism evidence="1 2">
    <name type="scientific">Euplotes crassus</name>
    <dbReference type="NCBI Taxonomy" id="5936"/>
    <lineage>
        <taxon>Eukaryota</taxon>
        <taxon>Sar</taxon>
        <taxon>Alveolata</taxon>
        <taxon>Ciliophora</taxon>
        <taxon>Intramacronucleata</taxon>
        <taxon>Spirotrichea</taxon>
        <taxon>Hypotrichia</taxon>
        <taxon>Euplotida</taxon>
        <taxon>Euplotidae</taxon>
        <taxon>Moneuplotes</taxon>
    </lineage>
</organism>
<keyword evidence="2" id="KW-1185">Reference proteome</keyword>
<evidence type="ECO:0008006" key="3">
    <source>
        <dbReference type="Google" id="ProtNLM"/>
    </source>
</evidence>
<dbReference type="PIRSF" id="PIRSF028188">
    <property type="entry name" value="Amdntrnsf_FN0238"/>
    <property type="match status" value="1"/>
</dbReference>
<reference evidence="1" key="1">
    <citation type="submission" date="2023-07" db="EMBL/GenBank/DDBJ databases">
        <authorList>
            <consortium name="AG Swart"/>
            <person name="Singh M."/>
            <person name="Singh A."/>
            <person name="Seah K."/>
            <person name="Emmerich C."/>
        </authorList>
    </citation>
    <scope>NUCLEOTIDE SEQUENCE</scope>
    <source>
        <strain evidence="1">DP1</strain>
    </source>
</reference>
<comment type="caution">
    <text evidence="1">The sequence shown here is derived from an EMBL/GenBank/DDBJ whole genome shotgun (WGS) entry which is preliminary data.</text>
</comment>
<gene>
    <name evidence="1" type="ORF">ECRASSUSDP1_LOCUS10331</name>
</gene>
<dbReference type="AlphaFoldDB" id="A0AAD1UPN4"/>
<dbReference type="PANTHER" id="PTHR43224">
    <property type="entry name" value="AMIDINOTRANSFERASE"/>
    <property type="match status" value="1"/>
</dbReference>
<name>A0AAD1UPN4_EUPCR</name>
<dbReference type="EMBL" id="CAMPGE010010182">
    <property type="protein sequence ID" value="CAI2369034.1"/>
    <property type="molecule type" value="Genomic_DNA"/>
</dbReference>
<sequence length="339" mass="38122">MISGTDRELRLKYYAKAVMMVEPTNFFFNQETACDNEFMNDIEDDNATMECTPSGRELNTGINQVAIKEHQGLNQKIQDNGVSVLCYKQQADDLPDSVFPNNWVSVHDYPELSKERVVAVYPMKVKSRQREVNPDIISDLTGPEGHCIDFTGYTQLDKALEGTGVLIFDPLNQKIYAGISQRCEKDVLEHFCENLNEKCVRPWKLVTFNATTPTGTPIYHTNVMMAILSDHAVICLESICDPEERQRVVDELSSPELNSFPRTVIDISMKEVYEMCGNILCVVNHNNDPCVIMSSTAYNGFSDANKKELESNYTIIHSDVSTIEKIGGGSARCMVAEVF</sequence>
<evidence type="ECO:0000313" key="1">
    <source>
        <dbReference type="EMBL" id="CAI2369034.1"/>
    </source>
</evidence>
<proteinExistence type="predicted"/>
<accession>A0AAD1UPN4</accession>